<dbReference type="RefSeq" id="WP_073275176.1">
    <property type="nucleotide sequence ID" value="NZ_FRAC01000009.1"/>
</dbReference>
<organism evidence="3 4">
    <name type="scientific">Anaerocolumna jejuensis DSM 15929</name>
    <dbReference type="NCBI Taxonomy" id="1121322"/>
    <lineage>
        <taxon>Bacteria</taxon>
        <taxon>Bacillati</taxon>
        <taxon>Bacillota</taxon>
        <taxon>Clostridia</taxon>
        <taxon>Lachnospirales</taxon>
        <taxon>Lachnospiraceae</taxon>
        <taxon>Anaerocolumna</taxon>
    </lineage>
</organism>
<keyword evidence="3" id="KW-0813">Transport</keyword>
<feature type="chain" id="PRO_5038924500" evidence="2">
    <location>
        <begin position="21"/>
        <end position="569"/>
    </location>
</feature>
<dbReference type="AlphaFoldDB" id="A0A1M6Q9R6"/>
<sequence>MLKRILAVILSLTMIIAALSACKSKSGPASPSQDESSEAVGNTLSGDDLAFQKFPEVVEVHIGQSVSATDTLPEGKSVDNNQYTDYLLENFNIKVVCDWTAASGNDYQQKVALCIASNTLPDGMAVPRQYMLKAEKSGQLYDISSLFQQYASSQVKTVMDSTGGRAYEDVTFDSKQVAIPAVEVETGGVQVLNIRQDWLDKYGLEVPRTLKDIENVAKVFMEKKPAGEDTVAIAGPDKNGKCYSDFLDSGTTSCGFDLAFSANDAYPGFWVTDENNKVSYGSLSGNTRKTIETLADWYAKGYIDREMGTRDSSIELINSGKVGMYFGAWWMPGYGTGDAYRNDPNANWQSYPIYTDDNKWNVKMGSTTTGYTIMSKDCTKDQIKAMIIMSNVLLRDESKFDVSEQPLGFWPIRNLMAPADECEYTYHELIDVLDGKKKAEDYAGASSAYKLLASDVSVVKETVPGYKTGKQLSVQDFNMDNFGNFQRMYSLLVGDRPYATVPADKKVYSTVYSQTKTMESKWSNLKAMEDEVVMKIITGKSGIDKFDELVKNWKSEGGDTITQEVQDLN</sequence>
<reference evidence="3 4" key="1">
    <citation type="submission" date="2016-11" db="EMBL/GenBank/DDBJ databases">
        <authorList>
            <person name="Jaros S."/>
            <person name="Januszkiewicz K."/>
            <person name="Wedrychowicz H."/>
        </authorList>
    </citation>
    <scope>NUCLEOTIDE SEQUENCE [LARGE SCALE GENOMIC DNA]</scope>
    <source>
        <strain evidence="3 4">DSM 15929</strain>
    </source>
</reference>
<dbReference type="PANTHER" id="PTHR43649:SF33">
    <property type="entry name" value="POLYGALACTURONAN_RHAMNOGALACTURONAN-BINDING PROTEIN YTCQ"/>
    <property type="match status" value="1"/>
</dbReference>
<proteinExistence type="predicted"/>
<dbReference type="Gene3D" id="3.40.190.10">
    <property type="entry name" value="Periplasmic binding protein-like II"/>
    <property type="match status" value="2"/>
</dbReference>
<keyword evidence="3" id="KW-0762">Sugar transport</keyword>
<keyword evidence="4" id="KW-1185">Reference proteome</keyword>
<dbReference type="STRING" id="1121322.SAMN02745136_01925"/>
<dbReference type="Proteomes" id="UP000184386">
    <property type="component" value="Unassembled WGS sequence"/>
</dbReference>
<accession>A0A1M6Q9R6</accession>
<dbReference type="EMBL" id="FRAC01000009">
    <property type="protein sequence ID" value="SHK16916.1"/>
    <property type="molecule type" value="Genomic_DNA"/>
</dbReference>
<gene>
    <name evidence="3" type="ORF">SAMN02745136_01925</name>
</gene>
<dbReference type="SUPFAM" id="SSF53850">
    <property type="entry name" value="Periplasmic binding protein-like II"/>
    <property type="match status" value="1"/>
</dbReference>
<feature type="signal peptide" evidence="2">
    <location>
        <begin position="1"/>
        <end position="20"/>
    </location>
</feature>
<keyword evidence="1 2" id="KW-0732">Signal</keyword>
<evidence type="ECO:0000313" key="4">
    <source>
        <dbReference type="Proteomes" id="UP000184386"/>
    </source>
</evidence>
<dbReference type="InterPro" id="IPR050490">
    <property type="entry name" value="Bact_solute-bd_prot1"/>
</dbReference>
<dbReference type="OrthoDB" id="2492023at2"/>
<evidence type="ECO:0000313" key="3">
    <source>
        <dbReference type="EMBL" id="SHK16916.1"/>
    </source>
</evidence>
<evidence type="ECO:0000256" key="2">
    <source>
        <dbReference type="SAM" id="SignalP"/>
    </source>
</evidence>
<dbReference type="PROSITE" id="PS51257">
    <property type="entry name" value="PROKAR_LIPOPROTEIN"/>
    <property type="match status" value="1"/>
</dbReference>
<dbReference type="PANTHER" id="PTHR43649">
    <property type="entry name" value="ARABINOSE-BINDING PROTEIN-RELATED"/>
    <property type="match status" value="1"/>
</dbReference>
<name>A0A1M6Q9R6_9FIRM</name>
<evidence type="ECO:0000256" key="1">
    <source>
        <dbReference type="ARBA" id="ARBA00022729"/>
    </source>
</evidence>
<protein>
    <submittedName>
        <fullName evidence="3">Multiple sugar transport system substrate-binding protein</fullName>
    </submittedName>
</protein>